<reference evidence="1" key="2">
    <citation type="submission" date="2025-08" db="UniProtKB">
        <authorList>
            <consortium name="Ensembl"/>
        </authorList>
    </citation>
    <scope>IDENTIFICATION</scope>
    <source>
        <strain evidence="1">Brown Norway</strain>
    </source>
</reference>
<dbReference type="GeneTree" id="ENSGT00390000015195"/>
<dbReference type="Pfam" id="PF15147">
    <property type="entry name" value="DUF4578"/>
    <property type="match status" value="1"/>
</dbReference>
<dbReference type="RGD" id="1586341">
    <property type="gene designation" value="C8h11orf52"/>
</dbReference>
<dbReference type="PANTHER" id="PTHR37342">
    <property type="entry name" value="HYPOTHETICAL PROTEIN LOC689959"/>
    <property type="match status" value="1"/>
</dbReference>
<evidence type="ECO:0000313" key="3">
    <source>
        <dbReference type="RGD" id="1586341"/>
    </source>
</evidence>
<dbReference type="Ensembl" id="ENSRNOT00000101377.2">
    <property type="protein sequence ID" value="ENSRNOP00000091820.2"/>
    <property type="gene ID" value="ENSRNOG00000051792.3"/>
</dbReference>
<protein>
    <submittedName>
        <fullName evidence="1">Heat shock protein family B (small) member 2</fullName>
    </submittedName>
</protein>
<evidence type="ECO:0000313" key="2">
    <source>
        <dbReference type="Proteomes" id="UP000002494"/>
    </source>
</evidence>
<dbReference type="AlphaFoldDB" id="A0A8I6AGA0"/>
<dbReference type="OrthoDB" id="1431247at2759"/>
<dbReference type="InterPro" id="IPR028106">
    <property type="entry name" value="DUF4578"/>
</dbReference>
<evidence type="ECO:0000313" key="4">
    <source>
        <dbReference type="RGD" id="70914"/>
    </source>
</evidence>
<sequence length="141" mass="16149">MASNLAGKTRFRVQRLDFTVHSFLSRSCPSTFQKRNKTGSQTRPTLNILKQQQLWQNGTKDYETTAPMYERVLHPSVPQKKSSDCTSEENDLHYADIHVLSQMRPHSLKVKCLRSESATEYATLRFPQATPQYDSNNGTLV</sequence>
<keyword evidence="5" id="KW-1267">Proteomics identification</keyword>
<name>A0A8I6AGA0_RAT</name>
<dbReference type="AGR" id="RGD:1586341"/>
<accession>A0A8I6AGA0</accession>
<keyword evidence="2" id="KW-1185">Reference proteome</keyword>
<dbReference type="Proteomes" id="UP000002494">
    <property type="component" value="Chromosome 8"/>
</dbReference>
<dbReference type="PANTHER" id="PTHR37342:SF1">
    <property type="entry name" value="CHROMOSOME 11 OPEN READING FRAME 52"/>
    <property type="match status" value="1"/>
</dbReference>
<dbReference type="RGD" id="70914">
    <property type="gene designation" value="Hspb2"/>
</dbReference>
<gene>
    <name evidence="4" type="primary">Hspb2</name>
    <name evidence="1 3" type="synonym">C8h11orf52</name>
    <name evidence="3" type="synonym">LOC689959</name>
</gene>
<reference evidence="1" key="3">
    <citation type="submission" date="2025-09" db="UniProtKB">
        <authorList>
            <consortium name="Ensembl"/>
        </authorList>
    </citation>
    <scope>IDENTIFICATION</scope>
    <source>
        <strain evidence="1">Brown Norway</strain>
    </source>
</reference>
<reference evidence="1" key="1">
    <citation type="submission" date="2024-01" db="EMBL/GenBank/DDBJ databases">
        <title>GRCr8: a new rat reference genome assembly contstructed from accurate long reads and long range scaffolding.</title>
        <authorList>
            <person name="Doris P.A."/>
            <person name="Kalbfleisch T."/>
            <person name="Li K."/>
            <person name="Howe K."/>
            <person name="Wood J."/>
        </authorList>
    </citation>
    <scope>NUCLEOTIDE SEQUENCE [LARGE SCALE GENOMIC DNA]</scope>
    <source>
        <strain evidence="1">Brown Norway</strain>
    </source>
</reference>
<evidence type="ECO:0007829" key="5">
    <source>
        <dbReference type="PeptideAtlas" id="A0A8I6AGA0"/>
    </source>
</evidence>
<organism evidence="1 2">
    <name type="scientific">Rattus norvegicus</name>
    <name type="common">Rat</name>
    <dbReference type="NCBI Taxonomy" id="10116"/>
    <lineage>
        <taxon>Eukaryota</taxon>
        <taxon>Metazoa</taxon>
        <taxon>Chordata</taxon>
        <taxon>Craniata</taxon>
        <taxon>Vertebrata</taxon>
        <taxon>Euteleostomi</taxon>
        <taxon>Mammalia</taxon>
        <taxon>Eutheria</taxon>
        <taxon>Euarchontoglires</taxon>
        <taxon>Glires</taxon>
        <taxon>Rodentia</taxon>
        <taxon>Myomorpha</taxon>
        <taxon>Muroidea</taxon>
        <taxon>Muridae</taxon>
        <taxon>Murinae</taxon>
        <taxon>Rattus</taxon>
    </lineage>
</organism>
<proteinExistence type="evidence at protein level"/>
<evidence type="ECO:0000313" key="1">
    <source>
        <dbReference type="Ensembl" id="ENSRNOP00000091820.2"/>
    </source>
</evidence>